<dbReference type="Pfam" id="PF06808">
    <property type="entry name" value="DctM"/>
    <property type="match status" value="1"/>
</dbReference>
<keyword evidence="7 9" id="KW-0472">Membrane</keyword>
<dbReference type="AlphaFoldDB" id="A0AAE2ZP10"/>
<proteinExistence type="predicted"/>
<comment type="subcellular location">
    <subcellularLocation>
        <location evidence="1 8">Cell inner membrane</location>
        <topology evidence="1 8">Multi-pass membrane protein</topology>
    </subcellularLocation>
</comment>
<evidence type="ECO:0000256" key="8">
    <source>
        <dbReference type="RuleBase" id="RU369079"/>
    </source>
</evidence>
<dbReference type="RefSeq" id="WP_220228833.1">
    <property type="nucleotide sequence ID" value="NZ_JAICBX010000002.1"/>
</dbReference>
<evidence type="ECO:0000256" key="3">
    <source>
        <dbReference type="ARBA" id="ARBA00022475"/>
    </source>
</evidence>
<comment type="function">
    <text evidence="8">Part of the tripartite ATP-independent periplasmic (TRAP) transport system.</text>
</comment>
<dbReference type="InterPro" id="IPR010656">
    <property type="entry name" value="DctM"/>
</dbReference>
<dbReference type="Pfam" id="PF04290">
    <property type="entry name" value="DctQ"/>
    <property type="match status" value="1"/>
</dbReference>
<dbReference type="PANTHER" id="PTHR33362">
    <property type="entry name" value="SIALIC ACID TRAP TRANSPORTER PERMEASE PROTEIN SIAT-RELATED"/>
    <property type="match status" value="1"/>
</dbReference>
<sequence length="647" mass="68801">MEQVADSDEGNQGLAAGLERLSQAIRRLIAAPSRLSLYLGAAALVAMMLITVADVTLRNLFSTVVPGGMEITGLLMIIVALATLVCVEREGGHIRVDLLLRLMPDWLRAPILAGGLLLTLAIIGVTGYQIFLQARYLSDNRIVTGVTGLPEWPFVACATLFIVLYALALLANLASALANASRKIDGRSITVLLACAGAVGLILLLALAPQYAPFELPRGVRGIFAISLCFVLIFLGVHIAAAMAATSLVGISILINSTASLTSLGTTTIDVVSDQTWSVVPLFTWMGLIVVASGFAEDLYRSAYRWIGHLPGGLASASTVACAGLSSIVGDTLSGVYSMGSIALPQMRKYDYDMRLATASIACAATIGVMIPPSLAFIVYGMITEVSIGKLFMAGILPGILFAFILVGLISIRARLNPELAPRGEVSTWNERLSSSARVWPIVALMLLVLGGIYTGAVTPNEAGGIGVFGALVISVLTRRLTWATLWQSIERALLLSAAIIIIFMFATAFSRFIAISGLTQQLADLIIGFQLGKYQLIGAILLFYVLIGMFMNALPALVLTVPLFYPIAMSAGFDPVWFGVVVVIMVELGVVTPPIGVNVFAIAAIAKDVPMYDVFRGVLPFWFAFLILIVLIVAFPQISLFLPSLM</sequence>
<evidence type="ECO:0000256" key="6">
    <source>
        <dbReference type="ARBA" id="ARBA00022989"/>
    </source>
</evidence>
<dbReference type="EMBL" id="JAICBX010000002">
    <property type="protein sequence ID" value="MBW8638185.1"/>
    <property type="molecule type" value="Genomic_DNA"/>
</dbReference>
<keyword evidence="13" id="KW-1185">Reference proteome</keyword>
<feature type="transmembrane region" description="Helical" evidence="9">
    <location>
        <begin position="276"/>
        <end position="296"/>
    </location>
</feature>
<feature type="transmembrane region" description="Helical" evidence="9">
    <location>
        <begin position="35"/>
        <end position="53"/>
    </location>
</feature>
<dbReference type="Proteomes" id="UP001196509">
    <property type="component" value="Unassembled WGS sequence"/>
</dbReference>
<feature type="transmembrane region" description="Helical" evidence="9">
    <location>
        <begin position="437"/>
        <end position="457"/>
    </location>
</feature>
<feature type="transmembrane region" description="Helical" evidence="9">
    <location>
        <begin position="152"/>
        <end position="177"/>
    </location>
</feature>
<feature type="domain" description="TRAP C4-dicarboxylate transport system permease DctM subunit" evidence="11">
    <location>
        <begin position="228"/>
        <end position="639"/>
    </location>
</feature>
<feature type="transmembrane region" description="Helical" evidence="9">
    <location>
        <begin position="356"/>
        <end position="380"/>
    </location>
</feature>
<dbReference type="GO" id="GO:0005886">
    <property type="term" value="C:plasma membrane"/>
    <property type="evidence" value="ECO:0007669"/>
    <property type="project" value="UniProtKB-SubCell"/>
</dbReference>
<name>A0AAE2ZP10_9HYPH</name>
<evidence type="ECO:0000256" key="1">
    <source>
        <dbReference type="ARBA" id="ARBA00004429"/>
    </source>
</evidence>
<evidence type="ECO:0000256" key="5">
    <source>
        <dbReference type="ARBA" id="ARBA00022692"/>
    </source>
</evidence>
<evidence type="ECO:0000259" key="10">
    <source>
        <dbReference type="Pfam" id="PF04290"/>
    </source>
</evidence>
<feature type="transmembrane region" description="Helical" evidence="9">
    <location>
        <begin position="535"/>
        <end position="565"/>
    </location>
</feature>
<reference evidence="12" key="1">
    <citation type="submission" date="2021-08" db="EMBL/GenBank/DDBJ databases">
        <title>Hoeflea bacterium WL0058 sp. nov., isolated from the sediment.</title>
        <authorList>
            <person name="Wang L."/>
            <person name="Zhang D."/>
        </authorList>
    </citation>
    <scope>NUCLEOTIDE SEQUENCE</scope>
    <source>
        <strain evidence="12">WL0058</strain>
    </source>
</reference>
<protein>
    <submittedName>
        <fullName evidence="12">TRAP transporter large permease subunit</fullName>
    </submittedName>
</protein>
<feature type="transmembrane region" description="Helical" evidence="9">
    <location>
        <begin position="392"/>
        <end position="416"/>
    </location>
</feature>
<keyword evidence="3" id="KW-1003">Cell membrane</keyword>
<keyword evidence="5 9" id="KW-0812">Transmembrane</keyword>
<dbReference type="InterPro" id="IPR055348">
    <property type="entry name" value="DctQ"/>
</dbReference>
<evidence type="ECO:0000256" key="7">
    <source>
        <dbReference type="ARBA" id="ARBA00023136"/>
    </source>
</evidence>
<accession>A0AAE2ZP10</accession>
<evidence type="ECO:0000256" key="9">
    <source>
        <dbReference type="SAM" id="Phobius"/>
    </source>
</evidence>
<evidence type="ECO:0000259" key="11">
    <source>
        <dbReference type="Pfam" id="PF06808"/>
    </source>
</evidence>
<keyword evidence="6 9" id="KW-1133">Transmembrane helix</keyword>
<organism evidence="12 13">
    <name type="scientific">Flavimaribacter sediminis</name>
    <dbReference type="NCBI Taxonomy" id="2865987"/>
    <lineage>
        <taxon>Bacteria</taxon>
        <taxon>Pseudomonadati</taxon>
        <taxon>Pseudomonadota</taxon>
        <taxon>Alphaproteobacteria</taxon>
        <taxon>Hyphomicrobiales</taxon>
        <taxon>Rhizobiaceae</taxon>
        <taxon>Flavimaribacter</taxon>
    </lineage>
</organism>
<gene>
    <name evidence="12" type="ORF">K1W69_13390</name>
</gene>
<dbReference type="PANTHER" id="PTHR33362:SF5">
    <property type="entry name" value="C4-DICARBOXYLATE TRAP TRANSPORTER LARGE PERMEASE PROTEIN DCTM"/>
    <property type="match status" value="1"/>
</dbReference>
<dbReference type="GO" id="GO:0022857">
    <property type="term" value="F:transmembrane transporter activity"/>
    <property type="evidence" value="ECO:0007669"/>
    <property type="project" value="UniProtKB-UniRule"/>
</dbReference>
<comment type="caution">
    <text evidence="12">The sequence shown here is derived from an EMBL/GenBank/DDBJ whole genome shotgun (WGS) entry which is preliminary data.</text>
</comment>
<feature type="transmembrane region" description="Helical" evidence="9">
    <location>
        <begin position="189"/>
        <end position="211"/>
    </location>
</feature>
<evidence type="ECO:0000256" key="4">
    <source>
        <dbReference type="ARBA" id="ARBA00022519"/>
    </source>
</evidence>
<feature type="transmembrane region" description="Helical" evidence="9">
    <location>
        <begin position="65"/>
        <end position="87"/>
    </location>
</feature>
<keyword evidence="4 8" id="KW-0997">Cell inner membrane</keyword>
<feature type="transmembrane region" description="Helical" evidence="9">
    <location>
        <begin position="577"/>
        <end position="607"/>
    </location>
</feature>
<feature type="transmembrane region" description="Helical" evidence="9">
    <location>
        <begin position="107"/>
        <end position="132"/>
    </location>
</feature>
<evidence type="ECO:0000313" key="13">
    <source>
        <dbReference type="Proteomes" id="UP001196509"/>
    </source>
</evidence>
<feature type="transmembrane region" description="Helical" evidence="9">
    <location>
        <begin position="463"/>
        <end position="481"/>
    </location>
</feature>
<keyword evidence="2 8" id="KW-0813">Transport</keyword>
<feature type="transmembrane region" description="Helical" evidence="9">
    <location>
        <begin position="619"/>
        <end position="643"/>
    </location>
</feature>
<feature type="transmembrane region" description="Helical" evidence="9">
    <location>
        <begin position="223"/>
        <end position="255"/>
    </location>
</feature>
<dbReference type="InterPro" id="IPR004681">
    <property type="entry name" value="TRAP_DctM"/>
</dbReference>
<feature type="domain" description="Tripartite ATP-independent periplasmic transporters DctQ component" evidence="10">
    <location>
        <begin position="47"/>
        <end position="177"/>
    </location>
</feature>
<dbReference type="NCBIfam" id="TIGR00786">
    <property type="entry name" value="dctM"/>
    <property type="match status" value="1"/>
</dbReference>
<evidence type="ECO:0000313" key="12">
    <source>
        <dbReference type="EMBL" id="MBW8638185.1"/>
    </source>
</evidence>
<evidence type="ECO:0000256" key="2">
    <source>
        <dbReference type="ARBA" id="ARBA00022448"/>
    </source>
</evidence>
<feature type="transmembrane region" description="Helical" evidence="9">
    <location>
        <begin position="493"/>
        <end position="515"/>
    </location>
</feature>